<sequence>FHGSTRRACCARFQLILYFVLGLESFAELHSLHSSSEELEKMKSQVVLLCLLINIKLSAQRGTGGCRIGMFVAGN</sequence>
<proteinExistence type="predicted"/>
<evidence type="ECO:0000313" key="2">
    <source>
        <dbReference type="EMBL" id="KAK8754707.1"/>
    </source>
</evidence>
<feature type="non-terminal residue" evidence="2">
    <location>
        <position position="1"/>
    </location>
</feature>
<dbReference type="Proteomes" id="UP001321473">
    <property type="component" value="Unassembled WGS sequence"/>
</dbReference>
<keyword evidence="1" id="KW-0732">Signal</keyword>
<reference evidence="2 3" key="1">
    <citation type="journal article" date="2023" name="Arcadia Sci">
        <title>De novo assembly of a long-read Amblyomma americanum tick genome.</title>
        <authorList>
            <person name="Chou S."/>
            <person name="Poskanzer K.E."/>
            <person name="Rollins M."/>
            <person name="Thuy-Boun P.S."/>
        </authorList>
    </citation>
    <scope>NUCLEOTIDE SEQUENCE [LARGE SCALE GENOMIC DNA]</scope>
    <source>
        <strain evidence="2">F_SG_1</strain>
        <tissue evidence="2">Salivary glands</tissue>
    </source>
</reference>
<dbReference type="AlphaFoldDB" id="A0AAQ4CWW7"/>
<protein>
    <recommendedName>
        <fullName evidence="4">Secreted protein</fullName>
    </recommendedName>
</protein>
<keyword evidence="3" id="KW-1185">Reference proteome</keyword>
<evidence type="ECO:0000313" key="3">
    <source>
        <dbReference type="Proteomes" id="UP001321473"/>
    </source>
</evidence>
<comment type="caution">
    <text evidence="2">The sequence shown here is derived from an EMBL/GenBank/DDBJ whole genome shotgun (WGS) entry which is preliminary data.</text>
</comment>
<gene>
    <name evidence="2" type="ORF">V5799_002590</name>
</gene>
<feature type="chain" id="PRO_5043044458" description="Secreted protein" evidence="1">
    <location>
        <begin position="23"/>
        <end position="75"/>
    </location>
</feature>
<evidence type="ECO:0000256" key="1">
    <source>
        <dbReference type="SAM" id="SignalP"/>
    </source>
</evidence>
<dbReference type="EMBL" id="JARKHS020036876">
    <property type="protein sequence ID" value="KAK8754707.1"/>
    <property type="molecule type" value="Genomic_DNA"/>
</dbReference>
<feature type="signal peptide" evidence="1">
    <location>
        <begin position="1"/>
        <end position="22"/>
    </location>
</feature>
<evidence type="ECO:0008006" key="4">
    <source>
        <dbReference type="Google" id="ProtNLM"/>
    </source>
</evidence>
<accession>A0AAQ4CWW7</accession>
<name>A0AAQ4CWW7_AMBAM</name>
<organism evidence="2 3">
    <name type="scientific">Amblyomma americanum</name>
    <name type="common">Lone star tick</name>
    <dbReference type="NCBI Taxonomy" id="6943"/>
    <lineage>
        <taxon>Eukaryota</taxon>
        <taxon>Metazoa</taxon>
        <taxon>Ecdysozoa</taxon>
        <taxon>Arthropoda</taxon>
        <taxon>Chelicerata</taxon>
        <taxon>Arachnida</taxon>
        <taxon>Acari</taxon>
        <taxon>Parasitiformes</taxon>
        <taxon>Ixodida</taxon>
        <taxon>Ixodoidea</taxon>
        <taxon>Ixodidae</taxon>
        <taxon>Amblyomminae</taxon>
        <taxon>Amblyomma</taxon>
    </lineage>
</organism>